<dbReference type="Gene3D" id="3.40.50.1820">
    <property type="entry name" value="alpha/beta hydrolase"/>
    <property type="match status" value="1"/>
</dbReference>
<reference evidence="10 11" key="1">
    <citation type="submission" date="2019-06" db="EMBL/GenBank/DDBJ databases">
        <authorList>
            <person name="Broberg M."/>
        </authorList>
    </citation>
    <scope>NUCLEOTIDE SEQUENCE [LARGE SCALE GENOMIC DNA]</scope>
</reference>
<evidence type="ECO:0000313" key="10">
    <source>
        <dbReference type="EMBL" id="VUC24549.1"/>
    </source>
</evidence>
<sequence>MVTVYPAGVNASWQGPSYAVEGVDDAAFTTDLIEHIEENFCIDEKRIYATGHSNGGGFVGLLACSADHGGQFAAFAGVASALYTDVSGDTTCSPSRSPLPILESHGTADTTVPYNGGDGAGGKLPAIPDWLSRWATRNQCSASVAIDKGNGLTEQRWTCGGIEGLQRHFKMEGQSHDYPGQDNPQIWISPEIIAFFNAHSRP</sequence>
<keyword evidence="3" id="KW-0964">Secreted</keyword>
<keyword evidence="4" id="KW-0858">Xylan degradation</keyword>
<evidence type="ECO:0000313" key="11">
    <source>
        <dbReference type="Proteomes" id="UP000766486"/>
    </source>
</evidence>
<comment type="subcellular location">
    <subcellularLocation>
        <location evidence="1">Secreted</location>
    </subcellularLocation>
</comment>
<evidence type="ECO:0000256" key="4">
    <source>
        <dbReference type="ARBA" id="ARBA00022651"/>
    </source>
</evidence>
<keyword evidence="8" id="KW-0624">Polysaccharide degradation</keyword>
<evidence type="ECO:0000256" key="6">
    <source>
        <dbReference type="ARBA" id="ARBA00022801"/>
    </source>
</evidence>
<dbReference type="Proteomes" id="UP000766486">
    <property type="component" value="Unassembled WGS sequence"/>
</dbReference>
<dbReference type="InterPro" id="IPR029058">
    <property type="entry name" value="AB_hydrolase_fold"/>
</dbReference>
<keyword evidence="11" id="KW-1185">Reference proteome</keyword>
<evidence type="ECO:0000256" key="2">
    <source>
        <dbReference type="ARBA" id="ARBA00013091"/>
    </source>
</evidence>
<dbReference type="InterPro" id="IPR043595">
    <property type="entry name" value="FaeB/C/D"/>
</dbReference>
<evidence type="ECO:0000256" key="3">
    <source>
        <dbReference type="ARBA" id="ARBA00022525"/>
    </source>
</evidence>
<comment type="caution">
    <text evidence="10">The sequence shown here is derived from an EMBL/GenBank/DDBJ whole genome shotgun (WGS) entry which is preliminary data.</text>
</comment>
<evidence type="ECO:0000256" key="5">
    <source>
        <dbReference type="ARBA" id="ARBA00022729"/>
    </source>
</evidence>
<keyword evidence="6" id="KW-0378">Hydrolase</keyword>
<dbReference type="EMBL" id="CABFNS010000720">
    <property type="protein sequence ID" value="VUC24549.1"/>
    <property type="molecule type" value="Genomic_DNA"/>
</dbReference>
<evidence type="ECO:0000256" key="1">
    <source>
        <dbReference type="ARBA" id="ARBA00004613"/>
    </source>
</evidence>
<keyword evidence="7" id="KW-0119">Carbohydrate metabolism</keyword>
<evidence type="ECO:0000256" key="7">
    <source>
        <dbReference type="ARBA" id="ARBA00023277"/>
    </source>
</evidence>
<dbReference type="PANTHER" id="PTHR38050">
    <property type="match status" value="1"/>
</dbReference>
<evidence type="ECO:0000256" key="8">
    <source>
        <dbReference type="ARBA" id="ARBA00023326"/>
    </source>
</evidence>
<dbReference type="PANTHER" id="PTHR38050:SF2">
    <property type="entry name" value="FERULOYL ESTERASE C-RELATED"/>
    <property type="match status" value="1"/>
</dbReference>
<name>A0ABY6U377_BIOOC</name>
<protein>
    <recommendedName>
        <fullName evidence="2">feruloyl esterase</fullName>
        <ecNumber evidence="2">3.1.1.73</ecNumber>
    </recommendedName>
</protein>
<accession>A0ABY6U377</accession>
<evidence type="ECO:0000256" key="9">
    <source>
        <dbReference type="ARBA" id="ARBA00034075"/>
    </source>
</evidence>
<comment type="catalytic activity">
    <reaction evidence="9">
        <text>feruloyl-polysaccharide + H2O = ferulate + polysaccharide.</text>
        <dbReference type="EC" id="3.1.1.73"/>
    </reaction>
</comment>
<organism evidence="10 11">
    <name type="scientific">Bionectria ochroleuca</name>
    <name type="common">Gliocladium roseum</name>
    <dbReference type="NCBI Taxonomy" id="29856"/>
    <lineage>
        <taxon>Eukaryota</taxon>
        <taxon>Fungi</taxon>
        <taxon>Dikarya</taxon>
        <taxon>Ascomycota</taxon>
        <taxon>Pezizomycotina</taxon>
        <taxon>Sordariomycetes</taxon>
        <taxon>Hypocreomycetidae</taxon>
        <taxon>Hypocreales</taxon>
        <taxon>Bionectriaceae</taxon>
        <taxon>Clonostachys</taxon>
    </lineage>
</organism>
<gene>
    <name evidence="10" type="ORF">CLO192961_LOCUS143206</name>
</gene>
<keyword evidence="5" id="KW-0732">Signal</keyword>
<dbReference type="SUPFAM" id="SSF53474">
    <property type="entry name" value="alpha/beta-Hydrolases"/>
    <property type="match status" value="1"/>
</dbReference>
<proteinExistence type="predicted"/>
<dbReference type="EC" id="3.1.1.73" evidence="2"/>